<dbReference type="PANTHER" id="PTHR35037:SF7">
    <property type="entry name" value="AUTOTRANSPORTER"/>
    <property type="match status" value="1"/>
</dbReference>
<dbReference type="InterPro" id="IPR003991">
    <property type="entry name" value="Pertactin_virulence_factor"/>
</dbReference>
<dbReference type="RefSeq" id="WP_008863503.1">
    <property type="nucleotide sequence ID" value="NZ_GL883682.1"/>
</dbReference>
<proteinExistence type="predicted"/>
<dbReference type="Gene3D" id="2.160.20.20">
    <property type="match status" value="1"/>
</dbReference>
<dbReference type="SUPFAM" id="SSF51126">
    <property type="entry name" value="Pectin lyase-like"/>
    <property type="match status" value="1"/>
</dbReference>
<keyword evidence="1 3" id="KW-0732">Signal</keyword>
<feature type="signal peptide" evidence="3">
    <location>
        <begin position="1"/>
        <end position="27"/>
    </location>
</feature>
<dbReference type="AlphaFoldDB" id="F3QHP0"/>
<dbReference type="Proteomes" id="UP000005156">
    <property type="component" value="Unassembled WGS sequence"/>
</dbReference>
<comment type="caution">
    <text evidence="5">The sequence shown here is derived from an EMBL/GenBank/DDBJ whole genome shotgun (WGS) entry which is preliminary data.</text>
</comment>
<name>F3QHP0_9BURK</name>
<evidence type="ECO:0000313" key="6">
    <source>
        <dbReference type="Proteomes" id="UP000005156"/>
    </source>
</evidence>
<sequence>MKIKNCFYFRRAAAAIALFFAIPMLTAAGQFDALHQGIAQNTDTLIGNWQQFFPGLEGQINAAFEEGRKTGNFIFHSNAAPVAWNVSENGTIAVNSINAGYFRSLRNPANHQFLFPGLSVESQNVNISAGRDLIVTPVPVAEKGFGYALSVGPDQTANLGAGDRIILMTPRNPDNSSYYDDLSVALSENASATMQARQVILFGGISATYSRLLKMSASSGIYFLSPNERSAGTISTIQLLSCEMDLDAPDILIDRKVQIGQIILGTDHPSSLNIGRDPQSGVLTKNVFFTKEVDVEANSSLNLTSAQTAVFQGHLNLIRDAQADIRSRQIEIEKLFLGNLGSHARFRVDSDGHMVVHEPVSVGSTSGLTIDLGEHSTLSAAVDTHEGGGSRVTMHRDSYWFVPEDSNLSLVNVEPSSYIQLGQQGHPSQMETETLKGNGAVFYLTAGSTGSLNISKSSEGKHAFLLGSSGVSLANTGYLYHIAVNDDSPNSLDKATFSLANDGIIDAGPYMYKLGLYPFKKGDSRVWAILGTQSLKPVLPDNPETPTDPSEPPDEVIPKPDLPELPFDPTNPPELDDSAEKPIGLSPAAKLTLASAASGNQIIQFLGSLDDLRSRVGEVREGAEDGSYILYRYDKSRFESHYSANSTFKYSAFTIGADRKFSSGWVLGANLLLTRGNIHVDDAPGNHSRVESVGAKFYAAWLGDKGQYIDSVLSVNRYHNKLSAKNIDESISTADYHNYGLGLSVEIGHRLEFTQTSKLGSWFIDPQVQLSYFRANGASFHFSNDMKVRVKSTDSLNGRLGIDLGKNFRSKEGKLSGQVYLRGGVRHDFLGRTSIQMNEFSFKDRSIGTRVYYGIGAESLLKDRLKAFAQINRESGRHLKTDFQIKVGLKYLF</sequence>
<evidence type="ECO:0000313" key="5">
    <source>
        <dbReference type="EMBL" id="EGG57109.1"/>
    </source>
</evidence>
<feature type="chain" id="PRO_5003301956" evidence="3">
    <location>
        <begin position="28"/>
        <end position="893"/>
    </location>
</feature>
<gene>
    <name evidence="5" type="ORF">HMPREF9439_00437</name>
</gene>
<reference evidence="5 6" key="1">
    <citation type="submission" date="2011-02" db="EMBL/GenBank/DDBJ databases">
        <authorList>
            <person name="Weinstock G."/>
            <person name="Sodergren E."/>
            <person name="Clifton S."/>
            <person name="Fulton L."/>
            <person name="Fulton B."/>
            <person name="Courtney L."/>
            <person name="Fronick C."/>
            <person name="Harrison M."/>
            <person name="Strong C."/>
            <person name="Farmer C."/>
            <person name="Delahaunty K."/>
            <person name="Markovic C."/>
            <person name="Hall O."/>
            <person name="Minx P."/>
            <person name="Tomlinson C."/>
            <person name="Mitreva M."/>
            <person name="Hou S."/>
            <person name="Chen J."/>
            <person name="Wollam A."/>
            <person name="Pepin K.H."/>
            <person name="Johnson M."/>
            <person name="Bhonagiri V."/>
            <person name="Zhang X."/>
            <person name="Suruliraj S."/>
            <person name="Warren W."/>
            <person name="Chinwalla A."/>
            <person name="Mardis E.R."/>
            <person name="Wilson R.K."/>
        </authorList>
    </citation>
    <scope>NUCLEOTIDE SEQUENCE [LARGE SCALE GENOMIC DNA]</scope>
    <source>
        <strain evidence="5 6">YIT 11859</strain>
    </source>
</reference>
<dbReference type="InterPro" id="IPR036709">
    <property type="entry name" value="Autotransporte_beta_dom_sf"/>
</dbReference>
<evidence type="ECO:0000256" key="1">
    <source>
        <dbReference type="ARBA" id="ARBA00022729"/>
    </source>
</evidence>
<dbReference type="SUPFAM" id="SSF103515">
    <property type="entry name" value="Autotransporter"/>
    <property type="match status" value="1"/>
</dbReference>
<dbReference type="PROSITE" id="PS51208">
    <property type="entry name" value="AUTOTRANSPORTER"/>
    <property type="match status" value="1"/>
</dbReference>
<dbReference type="eggNOG" id="COG3468">
    <property type="taxonomic scope" value="Bacteria"/>
</dbReference>
<evidence type="ECO:0000256" key="3">
    <source>
        <dbReference type="SAM" id="SignalP"/>
    </source>
</evidence>
<dbReference type="NCBIfam" id="TIGR01414">
    <property type="entry name" value="autotrans_barl"/>
    <property type="match status" value="1"/>
</dbReference>
<protein>
    <submittedName>
        <fullName evidence="5">Outer membrane autotransporter barrel domain protein</fullName>
    </submittedName>
</protein>
<dbReference type="InterPro" id="IPR012332">
    <property type="entry name" value="Autotransporter_pectin_lyase_C"/>
</dbReference>
<keyword evidence="6" id="KW-1185">Reference proteome</keyword>
<dbReference type="GO" id="GO:0019867">
    <property type="term" value="C:outer membrane"/>
    <property type="evidence" value="ECO:0007669"/>
    <property type="project" value="InterPro"/>
</dbReference>
<dbReference type="Pfam" id="PF03212">
    <property type="entry name" value="Pertactin"/>
    <property type="match status" value="1"/>
</dbReference>
<accession>F3QHP0</accession>
<dbReference type="OrthoDB" id="8780886at2"/>
<dbReference type="GeneID" id="43347959"/>
<dbReference type="HOGENOM" id="CLU_331999_0_0_4"/>
<evidence type="ECO:0000256" key="2">
    <source>
        <dbReference type="SAM" id="MobiDB-lite"/>
    </source>
</evidence>
<dbReference type="SMART" id="SM00869">
    <property type="entry name" value="Autotransporter"/>
    <property type="match status" value="1"/>
</dbReference>
<evidence type="ECO:0000259" key="4">
    <source>
        <dbReference type="PROSITE" id="PS51208"/>
    </source>
</evidence>
<dbReference type="Gene3D" id="2.40.128.130">
    <property type="entry name" value="Autotransporter beta-domain"/>
    <property type="match status" value="1"/>
</dbReference>
<dbReference type="InterPro" id="IPR004899">
    <property type="entry name" value="Pertactin_central"/>
</dbReference>
<dbReference type="InterPro" id="IPR006315">
    <property type="entry name" value="OM_autotransptr_brl_dom"/>
</dbReference>
<feature type="domain" description="Autotransporter" evidence="4">
    <location>
        <begin position="620"/>
        <end position="893"/>
    </location>
</feature>
<dbReference type="InterPro" id="IPR011050">
    <property type="entry name" value="Pectin_lyase_fold/virulence"/>
</dbReference>
<dbReference type="InterPro" id="IPR051551">
    <property type="entry name" value="Autotransporter_adhesion"/>
</dbReference>
<dbReference type="PRINTS" id="PR01484">
    <property type="entry name" value="PRTACTNFAMLY"/>
</dbReference>
<feature type="region of interest" description="Disordered" evidence="2">
    <location>
        <begin position="537"/>
        <end position="581"/>
    </location>
</feature>
<organism evidence="5 6">
    <name type="scientific">Parasutterella excrementihominis YIT 11859</name>
    <dbReference type="NCBI Taxonomy" id="762966"/>
    <lineage>
        <taxon>Bacteria</taxon>
        <taxon>Pseudomonadati</taxon>
        <taxon>Pseudomonadota</taxon>
        <taxon>Betaproteobacteria</taxon>
        <taxon>Burkholderiales</taxon>
        <taxon>Sutterellaceae</taxon>
        <taxon>Parasutterella</taxon>
    </lineage>
</organism>
<dbReference type="EMBL" id="AFBP01000009">
    <property type="protein sequence ID" value="EGG57109.1"/>
    <property type="molecule type" value="Genomic_DNA"/>
</dbReference>
<dbReference type="InterPro" id="IPR005546">
    <property type="entry name" value="Autotransporte_beta"/>
</dbReference>
<dbReference type="Pfam" id="PF03797">
    <property type="entry name" value="Autotransporter"/>
    <property type="match status" value="1"/>
</dbReference>
<dbReference type="PANTHER" id="PTHR35037">
    <property type="entry name" value="C-TERMINAL REGION OF AIDA-LIKE PROTEIN"/>
    <property type="match status" value="1"/>
</dbReference>